<comment type="caution">
    <text evidence="2">The sequence shown here is derived from an EMBL/GenBank/DDBJ whole genome shotgun (WGS) entry which is preliminary data.</text>
</comment>
<evidence type="ECO:0008006" key="4">
    <source>
        <dbReference type="Google" id="ProtNLM"/>
    </source>
</evidence>
<evidence type="ECO:0000256" key="1">
    <source>
        <dbReference type="SAM" id="SignalP"/>
    </source>
</evidence>
<keyword evidence="1" id="KW-0732">Signal</keyword>
<dbReference type="Proteomes" id="UP000175829">
    <property type="component" value="Unassembled WGS sequence"/>
</dbReference>
<feature type="signal peptide" evidence="1">
    <location>
        <begin position="1"/>
        <end position="24"/>
    </location>
</feature>
<evidence type="ECO:0000313" key="2">
    <source>
        <dbReference type="EMBL" id="OEU98007.1"/>
    </source>
</evidence>
<reference evidence="2 3" key="1">
    <citation type="journal article" date="2016" name="Front. Microbiol.">
        <title>Comparative Genomics Analysis of Streptomyces Species Reveals Their Adaptation to the Marine Environment and Their Diversity at the Genomic Level.</title>
        <authorList>
            <person name="Tian X."/>
            <person name="Zhang Z."/>
            <person name="Yang T."/>
            <person name="Chen M."/>
            <person name="Li J."/>
            <person name="Chen F."/>
            <person name="Yang J."/>
            <person name="Li W."/>
            <person name="Zhang B."/>
            <person name="Zhang Z."/>
            <person name="Wu J."/>
            <person name="Zhang C."/>
            <person name="Long L."/>
            <person name="Xiao J."/>
        </authorList>
    </citation>
    <scope>NUCLEOTIDE SEQUENCE [LARGE SCALE GENOMIC DNA]</scope>
    <source>
        <strain evidence="2 3">SCSIO M10379</strain>
    </source>
</reference>
<gene>
    <name evidence="2" type="ORF">AN217_09355</name>
</gene>
<dbReference type="EMBL" id="LJGV01000022">
    <property type="protein sequence ID" value="OEU98007.1"/>
    <property type="molecule type" value="Genomic_DNA"/>
</dbReference>
<sequence>MHGLVGSLVAACTAVGVLATPAQADDIITPVTWATRGYAYGAGEGVWHSYGETLALYDRKADGAGVTAYLFVNGSLYTQKTCTSGASSGCNYNFSFPEGLSVRLDVCLEDDGTVIAESCDTRYGTT</sequence>
<dbReference type="AlphaFoldDB" id="A0A1E7K248"/>
<feature type="chain" id="PRO_5009196195" description="Secreted protein" evidence="1">
    <location>
        <begin position="25"/>
        <end position="126"/>
    </location>
</feature>
<proteinExistence type="predicted"/>
<accession>A0A1E7K248</accession>
<protein>
    <recommendedName>
        <fullName evidence="4">Secreted protein</fullName>
    </recommendedName>
</protein>
<evidence type="ECO:0000313" key="3">
    <source>
        <dbReference type="Proteomes" id="UP000175829"/>
    </source>
</evidence>
<organism evidence="2 3">
    <name type="scientific">Streptomyces qinglanensis</name>
    <dbReference type="NCBI Taxonomy" id="943816"/>
    <lineage>
        <taxon>Bacteria</taxon>
        <taxon>Bacillati</taxon>
        <taxon>Actinomycetota</taxon>
        <taxon>Actinomycetes</taxon>
        <taxon>Kitasatosporales</taxon>
        <taxon>Streptomycetaceae</taxon>
        <taxon>Streptomyces</taxon>
    </lineage>
</organism>
<name>A0A1E7K248_9ACTN</name>